<dbReference type="PANTHER" id="PTHR12749">
    <property type="entry name" value="EXCISION REPAIR CROSS-COMPLEMENTING 1 ERCC1"/>
    <property type="match status" value="1"/>
</dbReference>
<dbReference type="GO" id="GO:0000110">
    <property type="term" value="C:nucleotide-excision repair factor 1 complex"/>
    <property type="evidence" value="ECO:0007669"/>
    <property type="project" value="TreeGrafter"/>
</dbReference>
<evidence type="ECO:0000259" key="8">
    <source>
        <dbReference type="Pfam" id="PF03834"/>
    </source>
</evidence>
<keyword evidence="3" id="KW-0227">DNA damage</keyword>
<protein>
    <recommendedName>
        <fullName evidence="8">ERCC1-like central domain-containing protein</fullName>
    </recommendedName>
</protein>
<dbReference type="FunFam" id="3.40.50.10130:FF:000001">
    <property type="entry name" value="DNA excision repair protein ERCC-1"/>
    <property type="match status" value="1"/>
</dbReference>
<keyword evidence="5" id="KW-0234">DNA repair</keyword>
<keyword evidence="6" id="KW-0539">Nucleus</keyword>
<dbReference type="GO" id="GO:0006302">
    <property type="term" value="P:double-strand break repair"/>
    <property type="evidence" value="ECO:0007669"/>
    <property type="project" value="UniProtKB-ARBA"/>
</dbReference>
<dbReference type="GO" id="GO:0070914">
    <property type="term" value="P:UV-damage excision repair"/>
    <property type="evidence" value="ECO:0007669"/>
    <property type="project" value="TreeGrafter"/>
</dbReference>
<dbReference type="InterPro" id="IPR047260">
    <property type="entry name" value="ERCC1-like_central_dom"/>
</dbReference>
<proteinExistence type="inferred from homology"/>
<comment type="subcellular location">
    <subcellularLocation>
        <location evidence="1">Nucleus</location>
    </subcellularLocation>
</comment>
<dbReference type="GO" id="GO:0003697">
    <property type="term" value="F:single-stranded DNA binding"/>
    <property type="evidence" value="ECO:0007669"/>
    <property type="project" value="TreeGrafter"/>
</dbReference>
<evidence type="ECO:0000256" key="1">
    <source>
        <dbReference type="ARBA" id="ARBA00004123"/>
    </source>
</evidence>
<reference evidence="9" key="1">
    <citation type="submission" date="2021-01" db="EMBL/GenBank/DDBJ databases">
        <authorList>
            <person name="Corre E."/>
            <person name="Pelletier E."/>
            <person name="Niang G."/>
            <person name="Scheremetjew M."/>
            <person name="Finn R."/>
            <person name="Kale V."/>
            <person name="Holt S."/>
            <person name="Cochrane G."/>
            <person name="Meng A."/>
            <person name="Brown T."/>
            <person name="Cohen L."/>
        </authorList>
    </citation>
    <scope>NUCLEOTIDE SEQUENCE</scope>
    <source>
        <strain evidence="9">CCMP3328</strain>
    </source>
</reference>
<dbReference type="PANTHER" id="PTHR12749:SF0">
    <property type="entry name" value="DNA EXCISION REPAIR PROTEIN ERCC-1"/>
    <property type="match status" value="1"/>
</dbReference>
<evidence type="ECO:0000256" key="6">
    <source>
        <dbReference type="ARBA" id="ARBA00023242"/>
    </source>
</evidence>
<feature type="region of interest" description="Disordered" evidence="7">
    <location>
        <begin position="201"/>
        <end position="231"/>
    </location>
</feature>
<comment type="similarity">
    <text evidence="2">Belongs to the ERCC1/RAD10/SWI10 family.</text>
</comment>
<dbReference type="NCBIfam" id="TIGR00597">
    <property type="entry name" value="rad10"/>
    <property type="match status" value="1"/>
</dbReference>
<dbReference type="EMBL" id="HBEF01011268">
    <property type="protein sequence ID" value="CAD8335004.1"/>
    <property type="molecule type" value="Transcribed_RNA"/>
</dbReference>
<organism evidence="9">
    <name type="scientific">Craspedostauros australis</name>
    <dbReference type="NCBI Taxonomy" id="1486917"/>
    <lineage>
        <taxon>Eukaryota</taxon>
        <taxon>Sar</taxon>
        <taxon>Stramenopiles</taxon>
        <taxon>Ochrophyta</taxon>
        <taxon>Bacillariophyta</taxon>
        <taxon>Bacillariophyceae</taxon>
        <taxon>Bacillariophycidae</taxon>
        <taxon>Naviculales</taxon>
        <taxon>Naviculaceae</taxon>
        <taxon>Craspedostauros</taxon>
    </lineage>
</organism>
<dbReference type="SUPFAM" id="SSF52980">
    <property type="entry name" value="Restriction endonuclease-like"/>
    <property type="match status" value="1"/>
</dbReference>
<sequence length="231" mass="25818">MLQPHVLYVSTKQRGNGVLQHIRNVPYAFTKMVPDFIMSTTQCALFLSVKYHQLYPNYIHRRLGELKSDFMLRILLVLVDVEDNVNALRFLNKLAVTHNLTLMLSWTEAEAARYLETYKALDGTDATSIQRREQNNFVDQVSEFLTASNPCNKTDSGQLLSHFRTVQSVVAASQDELATCPGLGAVKVRKLWDAFHQPFSSKQAAARQKKASDAVGGGTNRNGDSTTNANP</sequence>
<name>A0A7R9WTG4_9STRA</name>
<accession>A0A7R9WTG4</accession>
<feature type="domain" description="ERCC1-like central" evidence="8">
    <location>
        <begin position="7"/>
        <end position="119"/>
    </location>
</feature>
<evidence type="ECO:0000256" key="4">
    <source>
        <dbReference type="ARBA" id="ARBA00023125"/>
    </source>
</evidence>
<dbReference type="SUPFAM" id="SSF47781">
    <property type="entry name" value="RuvA domain 2-like"/>
    <property type="match status" value="1"/>
</dbReference>
<dbReference type="AlphaFoldDB" id="A0A7R9WTG4"/>
<keyword evidence="4" id="KW-0238">DNA-binding</keyword>
<feature type="compositionally biased region" description="Polar residues" evidence="7">
    <location>
        <begin position="221"/>
        <end position="231"/>
    </location>
</feature>
<dbReference type="Gene3D" id="3.40.50.10130">
    <property type="match status" value="1"/>
</dbReference>
<dbReference type="Pfam" id="PF03834">
    <property type="entry name" value="Rad10"/>
    <property type="match status" value="1"/>
</dbReference>
<dbReference type="Gene3D" id="1.10.150.20">
    <property type="entry name" value="5' to 3' exonuclease, C-terminal subdomain"/>
    <property type="match status" value="1"/>
</dbReference>
<evidence type="ECO:0000256" key="5">
    <source>
        <dbReference type="ARBA" id="ARBA00023204"/>
    </source>
</evidence>
<dbReference type="GO" id="GO:0003684">
    <property type="term" value="F:damaged DNA binding"/>
    <property type="evidence" value="ECO:0007669"/>
    <property type="project" value="InterPro"/>
</dbReference>
<dbReference type="GO" id="GO:0070522">
    <property type="term" value="C:ERCC4-ERCC1 complex"/>
    <property type="evidence" value="ECO:0007669"/>
    <property type="project" value="TreeGrafter"/>
</dbReference>
<dbReference type="InterPro" id="IPR011335">
    <property type="entry name" value="Restrct_endonuc-II-like"/>
</dbReference>
<dbReference type="GO" id="GO:0006312">
    <property type="term" value="P:mitotic recombination"/>
    <property type="evidence" value="ECO:0007669"/>
    <property type="project" value="TreeGrafter"/>
</dbReference>
<evidence type="ECO:0000256" key="7">
    <source>
        <dbReference type="SAM" id="MobiDB-lite"/>
    </source>
</evidence>
<evidence type="ECO:0000313" key="9">
    <source>
        <dbReference type="EMBL" id="CAD8335004.1"/>
    </source>
</evidence>
<dbReference type="CDD" id="cd22325">
    <property type="entry name" value="ERCC1_C-like"/>
    <property type="match status" value="1"/>
</dbReference>
<evidence type="ECO:0000256" key="3">
    <source>
        <dbReference type="ARBA" id="ARBA00022763"/>
    </source>
</evidence>
<dbReference type="InterPro" id="IPR010994">
    <property type="entry name" value="RuvA_2-like"/>
</dbReference>
<gene>
    <name evidence="9" type="ORF">CAUS1442_LOCUS7109</name>
</gene>
<dbReference type="InterPro" id="IPR004579">
    <property type="entry name" value="ERCC1/RAD10/SWI10"/>
</dbReference>
<evidence type="ECO:0000256" key="2">
    <source>
        <dbReference type="ARBA" id="ARBA00008283"/>
    </source>
</evidence>